<evidence type="ECO:0000256" key="3">
    <source>
        <dbReference type="ARBA" id="ARBA00022475"/>
    </source>
</evidence>
<evidence type="ECO:0000313" key="9">
    <source>
        <dbReference type="EMBL" id="MFD0704731.1"/>
    </source>
</evidence>
<proteinExistence type="inferred from homology"/>
<dbReference type="PIRSF" id="PIRSF002746">
    <property type="entry name" value="Gluconate_transporter"/>
    <property type="match status" value="1"/>
</dbReference>
<feature type="transmembrane region" description="Helical" evidence="8">
    <location>
        <begin position="438"/>
        <end position="456"/>
    </location>
</feature>
<feature type="transmembrane region" description="Helical" evidence="8">
    <location>
        <begin position="38"/>
        <end position="56"/>
    </location>
</feature>
<feature type="transmembrane region" description="Helical" evidence="8">
    <location>
        <begin position="12"/>
        <end position="32"/>
    </location>
</feature>
<evidence type="ECO:0000256" key="7">
    <source>
        <dbReference type="ARBA" id="ARBA00049663"/>
    </source>
</evidence>
<gene>
    <name evidence="9" type="ORF">ACFQY8_03075</name>
</gene>
<keyword evidence="6 8" id="KW-0472">Membrane</keyword>
<comment type="subcellular location">
    <subcellularLocation>
        <location evidence="1">Cell membrane</location>
        <topology evidence="1">Multi-pass membrane protein</topology>
    </subcellularLocation>
</comment>
<evidence type="ECO:0000256" key="1">
    <source>
        <dbReference type="ARBA" id="ARBA00004651"/>
    </source>
</evidence>
<feature type="transmembrane region" description="Helical" evidence="8">
    <location>
        <begin position="307"/>
        <end position="328"/>
    </location>
</feature>
<dbReference type="EMBL" id="JBHTHQ010000014">
    <property type="protein sequence ID" value="MFD0704731.1"/>
    <property type="molecule type" value="Genomic_DNA"/>
</dbReference>
<evidence type="ECO:0000256" key="4">
    <source>
        <dbReference type="ARBA" id="ARBA00022692"/>
    </source>
</evidence>
<evidence type="ECO:0000256" key="5">
    <source>
        <dbReference type="ARBA" id="ARBA00022989"/>
    </source>
</evidence>
<feature type="transmembrane region" description="Helical" evidence="8">
    <location>
        <begin position="271"/>
        <end position="295"/>
    </location>
</feature>
<evidence type="ECO:0000256" key="6">
    <source>
        <dbReference type="ARBA" id="ARBA00023136"/>
    </source>
</evidence>
<sequence>MSHIMQGTVVRMGQLILAAVIGVAVVVCTIVFLKLHPFLGLLFGSLATALIAGIPFTKSTESFVKGAADTFGDTGLIIVVGGMIGLILTETGAADVIVDTVTNLTPRKSLGWAMLAGGFAIGIALFFHVGVVIVLPLVMMVAKRTRLPIITLGGPALAGLSTLHALVPPHPGPLVAATSIHANIGITLILGLLVSIPIVVIAGPLLSKILVKWVPQMVSSDADLSVDKNSRENMPTLFSALAIILLPVLLMFIASAIQLSGFDKGHIVLSFIEWIGSPIMALLVTVIVGIIISVAELKWSMSHVNAAIVKSFSTIAGVVLVVCAGGGFKQTLIDTNIGKLIADSMMAMHLNIIVAAWLVAVLIRLATGSATVACVTAGGIIAPLVTQTNNIGLSLIVLAIGAGSLFFSHISDAGFWMVKEYLGLSVIDTFKTWSVMETVISILGLLIVLALYPLTLL</sequence>
<evidence type="ECO:0000256" key="8">
    <source>
        <dbReference type="SAM" id="Phobius"/>
    </source>
</evidence>
<feature type="transmembrane region" description="Helical" evidence="8">
    <location>
        <begin position="76"/>
        <end position="98"/>
    </location>
</feature>
<keyword evidence="3" id="KW-1003">Cell membrane</keyword>
<organism evidence="9 10">
    <name type="scientific">Alloscardovia venturai</name>
    <dbReference type="NCBI Taxonomy" id="1769421"/>
    <lineage>
        <taxon>Bacteria</taxon>
        <taxon>Bacillati</taxon>
        <taxon>Actinomycetota</taxon>
        <taxon>Actinomycetes</taxon>
        <taxon>Bifidobacteriales</taxon>
        <taxon>Bifidobacteriaceae</taxon>
        <taxon>Alloscardovia</taxon>
    </lineage>
</organism>
<feature type="transmembrane region" description="Helical" evidence="8">
    <location>
        <begin position="110"/>
        <end position="135"/>
    </location>
</feature>
<dbReference type="Pfam" id="PF02447">
    <property type="entry name" value="GntP_permease"/>
    <property type="match status" value="1"/>
</dbReference>
<dbReference type="NCBIfam" id="TIGR00791">
    <property type="entry name" value="gntP"/>
    <property type="match status" value="1"/>
</dbReference>
<keyword evidence="2" id="KW-0813">Transport</keyword>
<feature type="transmembrane region" description="Helical" evidence="8">
    <location>
        <begin position="393"/>
        <end position="418"/>
    </location>
</feature>
<reference evidence="10" key="1">
    <citation type="journal article" date="2019" name="Int. J. Syst. Evol. Microbiol.">
        <title>The Global Catalogue of Microorganisms (GCM) 10K type strain sequencing project: providing services to taxonomists for standard genome sequencing and annotation.</title>
        <authorList>
            <consortium name="The Broad Institute Genomics Platform"/>
            <consortium name="The Broad Institute Genome Sequencing Center for Infectious Disease"/>
            <person name="Wu L."/>
            <person name="Ma J."/>
        </authorList>
    </citation>
    <scope>NUCLEOTIDE SEQUENCE [LARGE SCALE GENOMIC DNA]</scope>
    <source>
        <strain evidence="10">CCM 8604</strain>
    </source>
</reference>
<accession>A0ABW2Y4Q0</accession>
<feature type="transmembrane region" description="Helical" evidence="8">
    <location>
        <begin position="186"/>
        <end position="207"/>
    </location>
</feature>
<keyword evidence="10" id="KW-1185">Reference proteome</keyword>
<feature type="transmembrane region" description="Helical" evidence="8">
    <location>
        <begin position="147"/>
        <end position="166"/>
    </location>
</feature>
<comment type="caution">
    <text evidence="9">The sequence shown here is derived from an EMBL/GenBank/DDBJ whole genome shotgun (WGS) entry which is preliminary data.</text>
</comment>
<protein>
    <submittedName>
        <fullName evidence="9">Gluconate:H+ symporter</fullName>
    </submittedName>
</protein>
<feature type="transmembrane region" description="Helical" evidence="8">
    <location>
        <begin position="348"/>
        <end position="381"/>
    </location>
</feature>
<feature type="transmembrane region" description="Helical" evidence="8">
    <location>
        <begin position="237"/>
        <end position="259"/>
    </location>
</feature>
<dbReference type="PANTHER" id="PTHR30354">
    <property type="entry name" value="GNT FAMILY GLUCONATE TRANSPORTER"/>
    <property type="match status" value="1"/>
</dbReference>
<dbReference type="InterPro" id="IPR003474">
    <property type="entry name" value="Glcn_transporter"/>
</dbReference>
<evidence type="ECO:0000313" key="10">
    <source>
        <dbReference type="Proteomes" id="UP001597036"/>
    </source>
</evidence>
<name>A0ABW2Y4Q0_9BIFI</name>
<dbReference type="PANTHER" id="PTHR30354:SF22">
    <property type="entry name" value="HIGH-AFFINITY GLUCONATE TRANSPORTER"/>
    <property type="match status" value="1"/>
</dbReference>
<comment type="similarity">
    <text evidence="7">Belongs to the GntP permease family.</text>
</comment>
<keyword evidence="5 8" id="KW-1133">Transmembrane helix</keyword>
<dbReference type="Proteomes" id="UP001597036">
    <property type="component" value="Unassembled WGS sequence"/>
</dbReference>
<keyword evidence="4 8" id="KW-0812">Transmembrane</keyword>
<evidence type="ECO:0000256" key="2">
    <source>
        <dbReference type="ARBA" id="ARBA00022448"/>
    </source>
</evidence>